<dbReference type="Proteomes" id="UP000824164">
    <property type="component" value="Unassembled WGS sequence"/>
</dbReference>
<reference evidence="1" key="2">
    <citation type="journal article" date="2021" name="PeerJ">
        <title>Extensive microbial diversity within the chicken gut microbiome revealed by metagenomics and culture.</title>
        <authorList>
            <person name="Gilroy R."/>
            <person name="Ravi A."/>
            <person name="Getino M."/>
            <person name="Pursley I."/>
            <person name="Horton D.L."/>
            <person name="Alikhan N.F."/>
            <person name="Baker D."/>
            <person name="Gharbi K."/>
            <person name="Hall N."/>
            <person name="Watson M."/>
            <person name="Adriaenssens E.M."/>
            <person name="Foster-Nyarko E."/>
            <person name="Jarju S."/>
            <person name="Secka A."/>
            <person name="Antonio M."/>
            <person name="Oren A."/>
            <person name="Chaudhuri R.R."/>
            <person name="La Ragione R."/>
            <person name="Hildebrand F."/>
            <person name="Pallen M.J."/>
        </authorList>
    </citation>
    <scope>NUCLEOTIDE SEQUENCE</scope>
    <source>
        <strain evidence="1">CHK187-14744</strain>
    </source>
</reference>
<dbReference type="AlphaFoldDB" id="A0A9D1HGI5"/>
<dbReference type="EMBL" id="DVLT01000040">
    <property type="protein sequence ID" value="HIU02813.1"/>
    <property type="molecule type" value="Genomic_DNA"/>
</dbReference>
<name>A0A9D1HGI5_9FIRM</name>
<reference evidence="1" key="1">
    <citation type="submission" date="2020-10" db="EMBL/GenBank/DDBJ databases">
        <authorList>
            <person name="Gilroy R."/>
        </authorList>
    </citation>
    <scope>NUCLEOTIDE SEQUENCE</scope>
    <source>
        <strain evidence="1">CHK187-14744</strain>
    </source>
</reference>
<comment type="caution">
    <text evidence="1">The sequence shown here is derived from an EMBL/GenBank/DDBJ whole genome shotgun (WGS) entry which is preliminary data.</text>
</comment>
<sequence>MKESFVDKIKKTTVGKKERCLTPENLAETGVRLRGLEKKYRLIVRMETEKVRTAREKRKEDERAQLKLKNAYYALSIVRAAREQLQYVSTVESLCEAVKEMDQVLKMLDTAYAKTARAGGRWFKNRAARTVERDGDGRLARLFAQPIDVLVDDDIVDRLARGDSVDECLEKDDGIKATVKEAVAYSEEYMAQTEPTDFFSGDLDESLHNDLESIKEMVGNMVRDA</sequence>
<accession>A0A9D1HGI5</accession>
<organism evidence="1 2">
    <name type="scientific">Candidatus Onthocola gallistercoris</name>
    <dbReference type="NCBI Taxonomy" id="2840876"/>
    <lineage>
        <taxon>Bacteria</taxon>
        <taxon>Bacillati</taxon>
        <taxon>Bacillota</taxon>
        <taxon>Bacilli</taxon>
        <taxon>Candidatus Onthocola</taxon>
    </lineage>
</organism>
<proteinExistence type="predicted"/>
<protein>
    <submittedName>
        <fullName evidence="1">Uncharacterized protein</fullName>
    </submittedName>
</protein>
<gene>
    <name evidence="1" type="ORF">IAB63_06125</name>
</gene>
<evidence type="ECO:0000313" key="2">
    <source>
        <dbReference type="Proteomes" id="UP000824164"/>
    </source>
</evidence>
<evidence type="ECO:0000313" key="1">
    <source>
        <dbReference type="EMBL" id="HIU02813.1"/>
    </source>
</evidence>